<dbReference type="AlphaFoldDB" id="A6KGR2"/>
<evidence type="ECO:0000313" key="1">
    <source>
        <dbReference type="EMBL" id="EDM14141.1"/>
    </source>
</evidence>
<dbReference type="Proteomes" id="UP000234681">
    <property type="component" value="Chromosome 15"/>
</dbReference>
<reference evidence="1 2" key="1">
    <citation type="submission" date="2005-07" db="EMBL/GenBank/DDBJ databases">
        <authorList>
            <person name="Mural R.J."/>
            <person name="Li P.W."/>
            <person name="Adams M.D."/>
            <person name="Amanatides P.G."/>
            <person name="Baden-Tillson H."/>
            <person name="Barnstead M."/>
            <person name="Chin S.H."/>
            <person name="Dew I."/>
            <person name="Evans C.A."/>
            <person name="Ferriera S."/>
            <person name="Flanigan M."/>
            <person name="Fosler C."/>
            <person name="Glodek A."/>
            <person name="Gu Z."/>
            <person name="Holt R.A."/>
            <person name="Jennings D."/>
            <person name="Kraft C.L."/>
            <person name="Lu F."/>
            <person name="Nguyen T."/>
            <person name="Nusskern D.R."/>
            <person name="Pfannkoch C.M."/>
            <person name="Sitter C."/>
            <person name="Sutton G.G."/>
            <person name="Venter J.C."/>
            <person name="Wang Z."/>
            <person name="Woodage T."/>
            <person name="Zheng X.H."/>
            <person name="Zhong F."/>
        </authorList>
    </citation>
    <scope>NUCLEOTIDE SEQUENCE [LARGE SCALE GENOMIC DNA]</scope>
    <source>
        <strain>BN</strain>
        <strain evidence="2">Sprague-Dawley</strain>
    </source>
</reference>
<proteinExistence type="predicted"/>
<sequence length="19" mass="2171">GLRKQQTYFWEGNPSGSDT</sequence>
<protein>
    <submittedName>
        <fullName evidence="1">RCG64448</fullName>
    </submittedName>
</protein>
<feature type="non-terminal residue" evidence="1">
    <location>
        <position position="19"/>
    </location>
</feature>
<feature type="non-terminal residue" evidence="1">
    <location>
        <position position="1"/>
    </location>
</feature>
<organism evidence="1 2">
    <name type="scientific">Rattus norvegicus</name>
    <name type="common">Rat</name>
    <dbReference type="NCBI Taxonomy" id="10116"/>
    <lineage>
        <taxon>Eukaryota</taxon>
        <taxon>Metazoa</taxon>
        <taxon>Chordata</taxon>
        <taxon>Craniata</taxon>
        <taxon>Vertebrata</taxon>
        <taxon>Euteleostomi</taxon>
        <taxon>Mammalia</taxon>
        <taxon>Eutheria</taxon>
        <taxon>Euarchontoglires</taxon>
        <taxon>Glires</taxon>
        <taxon>Rodentia</taxon>
        <taxon>Myomorpha</taxon>
        <taxon>Muroidea</taxon>
        <taxon>Muridae</taxon>
        <taxon>Murinae</taxon>
        <taxon>Rattus</taxon>
    </lineage>
</organism>
<gene>
    <name evidence="1" type="ORF">rCG_64448</name>
</gene>
<evidence type="ECO:0000313" key="2">
    <source>
        <dbReference type="Proteomes" id="UP000234681"/>
    </source>
</evidence>
<accession>A6KGR2</accession>
<name>A6KGR2_RAT</name>
<dbReference type="EMBL" id="CH474049">
    <property type="protein sequence ID" value="EDM14141.1"/>
    <property type="molecule type" value="Genomic_DNA"/>
</dbReference>